<name>I3EET3_NEMP3</name>
<dbReference type="InParanoid" id="I3EET3"/>
<dbReference type="OMA" id="NICINTS"/>
<reference evidence="1" key="1">
    <citation type="submission" date="2011-01" db="EMBL/GenBank/DDBJ databases">
        <title>The Genome Sequence of Nematocida parisii strain ERTm3.</title>
        <authorList>
            <consortium name="The Broad Institute Genome Sequencing Platform"/>
            <consortium name="The Broad Institute Genome Sequencing Center for Infectious Disease"/>
            <person name="Cuomo C."/>
            <person name="Troemel E."/>
            <person name="Young S.K."/>
            <person name="Zeng Q."/>
            <person name="Gargeya S."/>
            <person name="Fitzgerald M."/>
            <person name="Haas B."/>
            <person name="Abouelleil A."/>
            <person name="Alvarado L."/>
            <person name="Arachchi H.M."/>
            <person name="Berlin A."/>
            <person name="Chapman S.B."/>
            <person name="Gearin G."/>
            <person name="Goldberg J."/>
            <person name="Griggs A."/>
            <person name="Gujja S."/>
            <person name="Hansen M."/>
            <person name="Heiman D."/>
            <person name="Howarth C."/>
            <person name="Larimer J."/>
            <person name="Lui A."/>
            <person name="MacDonald P.J.P."/>
            <person name="McCowen C."/>
            <person name="Montmayeur A."/>
            <person name="Murphy C."/>
            <person name="Neiman D."/>
            <person name="Pearson M."/>
            <person name="Priest M."/>
            <person name="Roberts A."/>
            <person name="Saif S."/>
            <person name="Shea T."/>
            <person name="Sisk P."/>
            <person name="Stolte C."/>
            <person name="Sykes S."/>
            <person name="Wortman J."/>
            <person name="Nusbaum C."/>
            <person name="Birren B."/>
        </authorList>
    </citation>
    <scope>NUCLEOTIDE SEQUENCE</scope>
    <source>
        <strain evidence="1">ERTm3</strain>
    </source>
</reference>
<evidence type="ECO:0000313" key="2">
    <source>
        <dbReference type="Proteomes" id="UP000002872"/>
    </source>
</evidence>
<dbReference type="VEuPathDB" id="MicrosporidiaDB:NEQG_02277"/>
<sequence length="717" mass="85288">MSNNTNNSVDEFMINTGNNNGNICINTSDTDSYSNTDEVVIDTFSDSNKSSKNVDITIPSNTRYNKTFIYYMSMNRYINRNYTRQVYNIKKLVLVHNLISLNNYNLIIKKGHNIIKEWKNNSTVDVWTLIKNIKLDIYSKNRLIMYMVNLDSDELRNPVYYNGFFTDLFKYIQVHGPSVYINTIRSTHNEISNIKQKKETLGDIWINKEVNVYCCYCGISKQIVIEVSESDTEKDIKLKKNMNIILYIPEVYEDFCKIPLRLISKIFKNLEEELDNKSNSITMENIFIFNYIIMYLIGVVQENSDIIEESYNIIKKIEKYNNNSKISIYDFDCIEVYTIVCNAVKLFYEKFPYVYMLSHEEKSLLRSKKFNKYIYADPNSRYNKIMGGHTVTSQKYIKHYAIINETIESESARNKCKIIIINGKIHINMASIEISIKEHYHVQFVDNVRHTLEIIHLPYYLHKTKSNKFILYQIHKIKNIITYLKYVYDIGADTYKKNQGYLYAFKYNTNNKAWSLISDTDDLSKTVEQMERTGYNIIFYYVKENIHETKFYLAEFTYPLSIKNEINDNNINKPRIPLLLSVFMFSAIILGPYDINYINNEVPKIESYTDMYPIVYMHNYTEIMDKTLLPEERPENISYSELLQNISINERKLNCFIKYYYSDFFIRNSNDWYEDHHCYCMNIKQELISSDNNLIIKWHTRYMTVYMNIQHINLIQI</sequence>
<evidence type="ECO:0000313" key="1">
    <source>
        <dbReference type="EMBL" id="EIJ87730.1"/>
    </source>
</evidence>
<dbReference type="OrthoDB" id="2192140at2759"/>
<dbReference type="HOGENOM" id="CLU_013840_0_0_1"/>
<dbReference type="EMBL" id="GL870881">
    <property type="protein sequence ID" value="EIJ87730.1"/>
    <property type="molecule type" value="Genomic_DNA"/>
</dbReference>
<proteinExistence type="predicted"/>
<gene>
    <name evidence="1" type="ORF">NEQG_02277</name>
</gene>
<keyword evidence="2" id="KW-1185">Reference proteome</keyword>
<dbReference type="Proteomes" id="UP000002872">
    <property type="component" value="Unassembled WGS sequence"/>
</dbReference>
<protein>
    <submittedName>
        <fullName evidence="1">Uncharacterized protein</fullName>
    </submittedName>
</protein>
<accession>I3EET3</accession>
<organism evidence="1 2">
    <name type="scientific">Nematocida parisii (strain ERTm3)</name>
    <name type="common">Nematode killer fungus</name>
    <dbReference type="NCBI Taxonomy" id="935791"/>
    <lineage>
        <taxon>Eukaryota</taxon>
        <taxon>Fungi</taxon>
        <taxon>Fungi incertae sedis</taxon>
        <taxon>Microsporidia</taxon>
        <taxon>Nematocida</taxon>
    </lineage>
</organism>
<dbReference type="AlphaFoldDB" id="I3EET3"/>